<evidence type="ECO:0000256" key="2">
    <source>
        <dbReference type="ARBA" id="ARBA00022475"/>
    </source>
</evidence>
<keyword evidence="4 6" id="KW-1133">Transmembrane helix</keyword>
<evidence type="ECO:0000256" key="1">
    <source>
        <dbReference type="ARBA" id="ARBA00004651"/>
    </source>
</evidence>
<name>A0A410DR96_9CLOT</name>
<comment type="subcellular location">
    <subcellularLocation>
        <location evidence="1">Cell membrane</location>
        <topology evidence="1">Multi-pass membrane protein</topology>
    </subcellularLocation>
</comment>
<keyword evidence="2" id="KW-1003">Cell membrane</keyword>
<dbReference type="PANTHER" id="PTHR46795">
    <property type="entry name" value="ABC TRANSPORTER PERMEASE-RELATED-RELATED"/>
    <property type="match status" value="1"/>
</dbReference>
<feature type="transmembrane region" description="Helical" evidence="6">
    <location>
        <begin position="285"/>
        <end position="306"/>
    </location>
</feature>
<evidence type="ECO:0000313" key="8">
    <source>
        <dbReference type="EMBL" id="QAA31555.1"/>
    </source>
</evidence>
<accession>A0A410DR96</accession>
<evidence type="ECO:0000256" key="4">
    <source>
        <dbReference type="ARBA" id="ARBA00022989"/>
    </source>
</evidence>
<protein>
    <recommendedName>
        <fullName evidence="7">ABC3 transporter permease C-terminal domain-containing protein</fullName>
    </recommendedName>
</protein>
<dbReference type="KEGG" id="cmah:C1I91_07820"/>
<keyword evidence="3 6" id="KW-0812">Transmembrane</keyword>
<reference evidence="8 9" key="1">
    <citation type="submission" date="2018-01" db="EMBL/GenBank/DDBJ databases">
        <title>Genome Sequencing and Assembly of Anaerobacter polyendosporus strain CT4.</title>
        <authorList>
            <person name="Tachaapaikoon C."/>
            <person name="Sutheeworapong S."/>
            <person name="Jenjaroenpun P."/>
            <person name="Wongsurawat T."/>
            <person name="Nookeaw I."/>
            <person name="Cheawchanlertfa P."/>
            <person name="Kosugi A."/>
            <person name="Cheevadhanarak S."/>
            <person name="Ratanakhanokchai K."/>
        </authorList>
    </citation>
    <scope>NUCLEOTIDE SEQUENCE [LARGE SCALE GENOMIC DNA]</scope>
    <source>
        <strain evidence="8 9">CT4</strain>
    </source>
</reference>
<dbReference type="PANTHER" id="PTHR46795:SF3">
    <property type="entry name" value="ABC TRANSPORTER PERMEASE"/>
    <property type="match status" value="1"/>
</dbReference>
<dbReference type="GO" id="GO:0005886">
    <property type="term" value="C:plasma membrane"/>
    <property type="evidence" value="ECO:0007669"/>
    <property type="project" value="UniProtKB-SubCell"/>
</dbReference>
<feature type="transmembrane region" description="Helical" evidence="6">
    <location>
        <begin position="21"/>
        <end position="40"/>
    </location>
</feature>
<feature type="domain" description="ABC3 transporter permease C-terminal" evidence="7">
    <location>
        <begin position="66"/>
        <end position="183"/>
    </location>
</feature>
<evidence type="ECO:0000256" key="3">
    <source>
        <dbReference type="ARBA" id="ARBA00022692"/>
    </source>
</evidence>
<evidence type="ECO:0000259" key="7">
    <source>
        <dbReference type="Pfam" id="PF02687"/>
    </source>
</evidence>
<feature type="transmembrane region" description="Helical" evidence="6">
    <location>
        <begin position="60"/>
        <end position="80"/>
    </location>
</feature>
<proteinExistence type="predicted"/>
<feature type="transmembrane region" description="Helical" evidence="6">
    <location>
        <begin position="113"/>
        <end position="144"/>
    </location>
</feature>
<evidence type="ECO:0000256" key="6">
    <source>
        <dbReference type="SAM" id="Phobius"/>
    </source>
</evidence>
<dbReference type="AlphaFoldDB" id="A0A410DR96"/>
<dbReference type="InterPro" id="IPR003838">
    <property type="entry name" value="ABC3_permease_C"/>
</dbReference>
<dbReference type="InterPro" id="IPR052536">
    <property type="entry name" value="ABC-4_Integral_Memb_Prot"/>
</dbReference>
<dbReference type="OrthoDB" id="9781780at2"/>
<evidence type="ECO:0000256" key="5">
    <source>
        <dbReference type="ARBA" id="ARBA00023136"/>
    </source>
</evidence>
<dbReference type="Proteomes" id="UP000286268">
    <property type="component" value="Chromosome"/>
</dbReference>
<keyword evidence="5 6" id="KW-0472">Membrane</keyword>
<gene>
    <name evidence="8" type="ORF">C1I91_07820</name>
</gene>
<dbReference type="EMBL" id="CP025746">
    <property type="protein sequence ID" value="QAA31555.1"/>
    <property type="molecule type" value="Genomic_DNA"/>
</dbReference>
<evidence type="ECO:0000313" key="9">
    <source>
        <dbReference type="Proteomes" id="UP000286268"/>
    </source>
</evidence>
<sequence>MTLRNIALKNIKGNLEKFVMYYFSNALVVMVFFIFANFLMNPQVRNIKVMGQMGAITTEAMYLCEIVILVFTLVFTNYSISSFLKSREKEFGLLTMFGLTRRQIRSYIMFENLAVAILSIGTGLVFGIIFSKLFFMAVSAILILDTELPLMVSFKAIILTAICFLILFQGICFISSYKVKNNNIIELLKGSKIAKPVPKFSVKKAIAGIVLIALGYIMALISGQAIIFTMLPILVVTVAGTYMFYSQFSVYFTNKLQRNKKVFYKGINMITLSQIIYKLKDNSRILFAVSILSAVTLTASASVYSFQKVVQKNIVVNFPQDISFIEDGIESHKIISTESIDSILKSYGNEIQGKTKAILLKGTNEGIDKAEKQKGLNNTKDFYIIYVAR</sequence>
<dbReference type="RefSeq" id="WP_128212368.1">
    <property type="nucleotide sequence ID" value="NZ_CP025746.1"/>
</dbReference>
<dbReference type="Pfam" id="PF02687">
    <property type="entry name" value="FtsX"/>
    <property type="match status" value="1"/>
</dbReference>
<feature type="transmembrane region" description="Helical" evidence="6">
    <location>
        <begin position="156"/>
        <end position="179"/>
    </location>
</feature>
<organism evidence="8 9">
    <name type="scientific">Clostridium manihotivorum</name>
    <dbReference type="NCBI Taxonomy" id="2320868"/>
    <lineage>
        <taxon>Bacteria</taxon>
        <taxon>Bacillati</taxon>
        <taxon>Bacillota</taxon>
        <taxon>Clostridia</taxon>
        <taxon>Eubacteriales</taxon>
        <taxon>Clostridiaceae</taxon>
        <taxon>Clostridium</taxon>
    </lineage>
</organism>
<feature type="transmembrane region" description="Helical" evidence="6">
    <location>
        <begin position="225"/>
        <end position="250"/>
    </location>
</feature>
<feature type="transmembrane region" description="Helical" evidence="6">
    <location>
        <begin position="200"/>
        <end position="219"/>
    </location>
</feature>
<keyword evidence="9" id="KW-1185">Reference proteome</keyword>